<dbReference type="Pfam" id="PF00173">
    <property type="entry name" value="Cyt-b5"/>
    <property type="match status" value="1"/>
</dbReference>
<dbReference type="PANTHER" id="PTHR19370:SF185">
    <property type="entry name" value="NADH-CYTOCHROME B5 REDUCTASE"/>
    <property type="match status" value="1"/>
</dbReference>
<dbReference type="InterPro" id="IPR008333">
    <property type="entry name" value="Cbr1-like_FAD-bd_dom"/>
</dbReference>
<keyword evidence="9" id="KW-1133">Transmembrane helix</keyword>
<feature type="binding site" evidence="8">
    <location>
        <position position="564"/>
    </location>
    <ligand>
        <name>FAD</name>
        <dbReference type="ChEBI" id="CHEBI:57692"/>
    </ligand>
</feature>
<feature type="transmembrane region" description="Helical" evidence="9">
    <location>
        <begin position="175"/>
        <end position="193"/>
    </location>
</feature>
<proteinExistence type="predicted"/>
<dbReference type="Proteomes" id="UP000649617">
    <property type="component" value="Unassembled WGS sequence"/>
</dbReference>
<gene>
    <name evidence="12" type="primary">cyb5r2</name>
    <name evidence="12" type="ORF">SPIL2461_LOCUS4071</name>
</gene>
<organism evidence="12 13">
    <name type="scientific">Symbiodinium pilosum</name>
    <name type="common">Dinoflagellate</name>
    <dbReference type="NCBI Taxonomy" id="2952"/>
    <lineage>
        <taxon>Eukaryota</taxon>
        <taxon>Sar</taxon>
        <taxon>Alveolata</taxon>
        <taxon>Dinophyceae</taxon>
        <taxon>Suessiales</taxon>
        <taxon>Symbiodiniaceae</taxon>
        <taxon>Symbiodinium</taxon>
    </lineage>
</organism>
<dbReference type="Pfam" id="PF00970">
    <property type="entry name" value="FAD_binding_6"/>
    <property type="match status" value="1"/>
</dbReference>
<evidence type="ECO:0000256" key="9">
    <source>
        <dbReference type="SAM" id="Phobius"/>
    </source>
</evidence>
<evidence type="ECO:0000313" key="12">
    <source>
        <dbReference type="EMBL" id="CAE7239971.1"/>
    </source>
</evidence>
<feature type="transmembrane region" description="Helical" evidence="9">
    <location>
        <begin position="328"/>
        <end position="345"/>
    </location>
</feature>
<evidence type="ECO:0000256" key="2">
    <source>
        <dbReference type="ARBA" id="ARBA00022617"/>
    </source>
</evidence>
<dbReference type="InterPro" id="IPR039261">
    <property type="entry name" value="FNR_nucleotide-bd"/>
</dbReference>
<dbReference type="CDD" id="cd06183">
    <property type="entry name" value="cyt_b5_reduct_like"/>
    <property type="match status" value="1"/>
</dbReference>
<feature type="domain" description="FAD-binding FR-type" evidence="11">
    <location>
        <begin position="410"/>
        <end position="537"/>
    </location>
</feature>
<evidence type="ECO:0000256" key="5">
    <source>
        <dbReference type="ARBA" id="ARBA00022827"/>
    </source>
</evidence>
<dbReference type="SMART" id="SM01117">
    <property type="entry name" value="Cyt-b5"/>
    <property type="match status" value="1"/>
</dbReference>
<name>A0A812L8L0_SYMPI</name>
<dbReference type="Pfam" id="PF00175">
    <property type="entry name" value="NAD_binding_1"/>
    <property type="match status" value="1"/>
</dbReference>
<evidence type="ECO:0000313" key="13">
    <source>
        <dbReference type="Proteomes" id="UP000649617"/>
    </source>
</evidence>
<feature type="binding site" evidence="8">
    <location>
        <position position="512"/>
    </location>
    <ligand>
        <name>FAD</name>
        <dbReference type="ChEBI" id="CHEBI:57692"/>
    </ligand>
</feature>
<feature type="transmembrane region" description="Helical" evidence="9">
    <location>
        <begin position="205"/>
        <end position="229"/>
    </location>
</feature>
<dbReference type="SUPFAM" id="SSF52343">
    <property type="entry name" value="Ferredoxin reductase-like, C-terminal NADP-linked domain"/>
    <property type="match status" value="1"/>
</dbReference>
<evidence type="ECO:0000256" key="1">
    <source>
        <dbReference type="ARBA" id="ARBA00001974"/>
    </source>
</evidence>
<dbReference type="InterPro" id="IPR017927">
    <property type="entry name" value="FAD-bd_FR_type"/>
</dbReference>
<keyword evidence="13" id="KW-1185">Reference proteome</keyword>
<keyword evidence="9" id="KW-0472">Membrane</keyword>
<dbReference type="PROSITE" id="PS50255">
    <property type="entry name" value="CYTOCHROME_B5_2"/>
    <property type="match status" value="1"/>
</dbReference>
<dbReference type="Gene3D" id="3.40.50.80">
    <property type="entry name" value="Nucleotide-binding domain of ferredoxin-NADP reductase (FNR) module"/>
    <property type="match status" value="1"/>
</dbReference>
<dbReference type="AlphaFoldDB" id="A0A812L8L0"/>
<evidence type="ECO:0000256" key="4">
    <source>
        <dbReference type="ARBA" id="ARBA00022723"/>
    </source>
</evidence>
<feature type="domain" description="Cytochrome b5 heme-binding" evidence="10">
    <location>
        <begin position="1"/>
        <end position="76"/>
    </location>
</feature>
<feature type="transmembrane region" description="Helical" evidence="9">
    <location>
        <begin position="306"/>
        <end position="322"/>
    </location>
</feature>
<accession>A0A812L8L0</accession>
<evidence type="ECO:0000256" key="8">
    <source>
        <dbReference type="PIRSR" id="PIRSR601834-1"/>
    </source>
</evidence>
<dbReference type="InterPro" id="IPR001433">
    <property type="entry name" value="OxRdtase_FAD/NAD-bd"/>
</dbReference>
<dbReference type="EMBL" id="CAJNIZ010005224">
    <property type="protein sequence ID" value="CAE7239971.1"/>
    <property type="molecule type" value="Genomic_DNA"/>
</dbReference>
<dbReference type="SUPFAM" id="SSF55856">
    <property type="entry name" value="Cytochrome b5-like heme/steroid binding domain"/>
    <property type="match status" value="1"/>
</dbReference>
<keyword evidence="9" id="KW-0812">Transmembrane</keyword>
<keyword evidence="3 8" id="KW-0285">Flavoprotein</keyword>
<protein>
    <submittedName>
        <fullName evidence="12">Cyb5r2 protein</fullName>
    </submittedName>
</protein>
<evidence type="ECO:0000256" key="6">
    <source>
        <dbReference type="ARBA" id="ARBA00023002"/>
    </source>
</evidence>
<dbReference type="PROSITE" id="PS51384">
    <property type="entry name" value="FAD_FR"/>
    <property type="match status" value="1"/>
</dbReference>
<reference evidence="12" key="1">
    <citation type="submission" date="2021-02" db="EMBL/GenBank/DDBJ databases">
        <authorList>
            <person name="Dougan E. K."/>
            <person name="Rhodes N."/>
            <person name="Thang M."/>
            <person name="Chan C."/>
        </authorList>
    </citation>
    <scope>NUCLEOTIDE SEQUENCE</scope>
</reference>
<dbReference type="InterPro" id="IPR018506">
    <property type="entry name" value="Cyt_B5_heme-BS"/>
</dbReference>
<dbReference type="PRINTS" id="PR00406">
    <property type="entry name" value="CYTB5RDTASE"/>
</dbReference>
<dbReference type="InterPro" id="IPR001199">
    <property type="entry name" value="Cyt_B5-like_heme/steroid-bd"/>
</dbReference>
<comment type="cofactor">
    <cofactor evidence="1 8">
        <name>FAD</name>
        <dbReference type="ChEBI" id="CHEBI:57692"/>
    </cofactor>
</comment>
<comment type="caution">
    <text evidence="12">The sequence shown here is derived from an EMBL/GenBank/DDBJ whole genome shotgun (WGS) entry which is preliminary data.</text>
</comment>
<evidence type="ECO:0000259" key="11">
    <source>
        <dbReference type="PROSITE" id="PS51384"/>
    </source>
</evidence>
<dbReference type="GO" id="GO:0020037">
    <property type="term" value="F:heme binding"/>
    <property type="evidence" value="ECO:0007669"/>
    <property type="project" value="InterPro"/>
</dbReference>
<feature type="binding site" evidence="8">
    <location>
        <position position="479"/>
    </location>
    <ligand>
        <name>FAD</name>
        <dbReference type="ChEBI" id="CHEBI:57692"/>
    </ligand>
</feature>
<dbReference type="InterPro" id="IPR017938">
    <property type="entry name" value="Riboflavin_synthase-like_b-brl"/>
</dbReference>
<evidence type="ECO:0000256" key="7">
    <source>
        <dbReference type="ARBA" id="ARBA00023004"/>
    </source>
</evidence>
<feature type="transmembrane region" description="Helical" evidence="9">
    <location>
        <begin position="375"/>
        <end position="396"/>
    </location>
</feature>
<keyword evidence="7" id="KW-0408">Iron</keyword>
<sequence>MKITQAELSEHNTTSSLWISIGGIVCDVTEFLMLHPGGNDILLQHGGTEAYEAFEEVGHSDFARKMVHEKAIGLLVDGREAPRAGQGVSLLGRLFTKEDNYNIHKTLGIFILCHTFYRIYTACDMQLDGGFTSEVSSLALCWVSMLLQVSSFLFEVPRARLLGSPMIWQEWRAHNLVFVGRHVLAFTICWVYIRYVNISDDFATFFVDMLLFAVLYAQLYSVDVITAYIREDKHTSLTASWPFWDGCPIWLEKSIKWYYTIAQFQASSLLVMTGSSLFDKYMVIFPFQFASFLMTLVRKGIITTKGFHAGYLWSLFMVVWLILGPQNFLVSVVSFATWIILYIWRSYGLSKYALWLGPLLSKMLAYYHITPDNPLVQLGTMMITWIVCMVLQKCVMGFATEVRARRFLEARQKPMKLVDKETISDNFVLLKFEVPAGYAAGINPGQHVKVHVPNPSKGRKEWNKHANLEEPVEILSRSYTPVSATTSPTLDLMVRHYHKSPERGFPDGGRASTYLVEKLKVGSKILMSGPHGHQLYFGQGNFLVGKNMVKARVCGALAGGSGITPVLATLRDIWQEGRRDVRDRDQRILGEQAVKMKEFAIMHVTRSASEALPQQWYQPPTGCGEQTPIRMSHVITGSDSAKAEVPGALCYTGRVTEEMVKAAMPPPGEDVVIFVCGPQGFSEACCRPILKHLGYKHVVMLQ</sequence>
<keyword evidence="2" id="KW-0349">Heme</keyword>
<keyword evidence="4" id="KW-0479">Metal-binding</keyword>
<dbReference type="GO" id="GO:0016491">
    <property type="term" value="F:oxidoreductase activity"/>
    <property type="evidence" value="ECO:0007669"/>
    <property type="project" value="UniProtKB-KW"/>
</dbReference>
<keyword evidence="6" id="KW-0560">Oxidoreductase</keyword>
<dbReference type="SUPFAM" id="SSF63380">
    <property type="entry name" value="Riboflavin synthase domain-like"/>
    <property type="match status" value="1"/>
</dbReference>
<dbReference type="InterPro" id="IPR001834">
    <property type="entry name" value="CBR-like"/>
</dbReference>
<evidence type="ECO:0000259" key="10">
    <source>
        <dbReference type="PROSITE" id="PS50255"/>
    </source>
</evidence>
<dbReference type="InterPro" id="IPR036400">
    <property type="entry name" value="Cyt_B5-like_heme/steroid_sf"/>
</dbReference>
<dbReference type="Gene3D" id="3.10.120.10">
    <property type="entry name" value="Cytochrome b5-like heme/steroid binding domain"/>
    <property type="match status" value="1"/>
</dbReference>
<keyword evidence="5 8" id="KW-0274">FAD</keyword>
<feature type="binding site" evidence="8">
    <location>
        <position position="477"/>
    </location>
    <ligand>
        <name>FAD</name>
        <dbReference type="ChEBI" id="CHEBI:57692"/>
    </ligand>
</feature>
<dbReference type="PANTHER" id="PTHR19370">
    <property type="entry name" value="NADH-CYTOCHROME B5 REDUCTASE"/>
    <property type="match status" value="1"/>
</dbReference>
<dbReference type="GO" id="GO:0071949">
    <property type="term" value="F:FAD binding"/>
    <property type="evidence" value="ECO:0007669"/>
    <property type="project" value="TreeGrafter"/>
</dbReference>
<evidence type="ECO:0000256" key="3">
    <source>
        <dbReference type="ARBA" id="ARBA00022630"/>
    </source>
</evidence>
<dbReference type="Gene3D" id="2.40.30.10">
    <property type="entry name" value="Translation factors"/>
    <property type="match status" value="1"/>
</dbReference>
<dbReference type="GO" id="GO:0046872">
    <property type="term" value="F:metal ion binding"/>
    <property type="evidence" value="ECO:0007669"/>
    <property type="project" value="UniProtKB-KW"/>
</dbReference>
<dbReference type="OrthoDB" id="260519at2759"/>
<dbReference type="PROSITE" id="PS00191">
    <property type="entry name" value="CYTOCHROME_B5_1"/>
    <property type="match status" value="1"/>
</dbReference>